<dbReference type="InterPro" id="IPR012337">
    <property type="entry name" value="RNaseH-like_sf"/>
</dbReference>
<protein>
    <recommendedName>
        <fullName evidence="1">DNA-directed DNA polymerase family A palm domain-containing protein</fullName>
    </recommendedName>
</protein>
<dbReference type="Gene3D" id="3.30.70.370">
    <property type="match status" value="1"/>
</dbReference>
<organism evidence="2">
    <name type="scientific">marine sediment metagenome</name>
    <dbReference type="NCBI Taxonomy" id="412755"/>
    <lineage>
        <taxon>unclassified sequences</taxon>
        <taxon>metagenomes</taxon>
        <taxon>ecological metagenomes</taxon>
    </lineage>
</organism>
<comment type="caution">
    <text evidence="2">The sequence shown here is derived from an EMBL/GenBank/DDBJ whole genome shotgun (WGS) entry which is preliminary data.</text>
</comment>
<dbReference type="InterPro" id="IPR001098">
    <property type="entry name" value="DNA-dir_DNA_pol_A_palm_dom"/>
</dbReference>
<dbReference type="EMBL" id="LAZR01000301">
    <property type="protein sequence ID" value="KKN75947.1"/>
    <property type="molecule type" value="Genomic_DNA"/>
</dbReference>
<dbReference type="InterPro" id="IPR002298">
    <property type="entry name" value="DNA_polymerase_A"/>
</dbReference>
<feature type="domain" description="DNA-directed DNA polymerase family A palm" evidence="1">
    <location>
        <begin position="378"/>
        <end position="597"/>
    </location>
</feature>
<reference evidence="2" key="1">
    <citation type="journal article" date="2015" name="Nature">
        <title>Complex archaea that bridge the gap between prokaryotes and eukaryotes.</title>
        <authorList>
            <person name="Spang A."/>
            <person name="Saw J.H."/>
            <person name="Jorgensen S.L."/>
            <person name="Zaremba-Niedzwiedzka K."/>
            <person name="Martijn J."/>
            <person name="Lind A.E."/>
            <person name="van Eijk R."/>
            <person name="Schleper C."/>
            <person name="Guy L."/>
            <person name="Ettema T.J."/>
        </authorList>
    </citation>
    <scope>NUCLEOTIDE SEQUENCE</scope>
</reference>
<dbReference type="GO" id="GO:0006261">
    <property type="term" value="P:DNA-templated DNA replication"/>
    <property type="evidence" value="ECO:0007669"/>
    <property type="project" value="InterPro"/>
</dbReference>
<dbReference type="InterPro" id="IPR043502">
    <property type="entry name" value="DNA/RNA_pol_sf"/>
</dbReference>
<evidence type="ECO:0000313" key="2">
    <source>
        <dbReference type="EMBL" id="KKN75947.1"/>
    </source>
</evidence>
<gene>
    <name evidence="2" type="ORF">LCGC14_0375040</name>
</gene>
<dbReference type="Gene3D" id="1.10.150.20">
    <property type="entry name" value="5' to 3' exonuclease, C-terminal subdomain"/>
    <property type="match status" value="1"/>
</dbReference>
<dbReference type="AlphaFoldDB" id="A0A0F9TM09"/>
<name>A0A0F9TM09_9ZZZZ</name>
<dbReference type="InterPro" id="IPR036397">
    <property type="entry name" value="RNaseH_sf"/>
</dbReference>
<evidence type="ECO:0000259" key="1">
    <source>
        <dbReference type="SMART" id="SM00482"/>
    </source>
</evidence>
<dbReference type="SUPFAM" id="SSF56672">
    <property type="entry name" value="DNA/RNA polymerases"/>
    <property type="match status" value="1"/>
</dbReference>
<sequence>MIPVALDTETALIGVGNLAPPLTCVSWADVNGSGLYEWTHNETEDRLWDWVQDYQIIGLNIAYDLTVIMTEYPDQLLPVFDAYKNDRVTDIGLRQKLIDIAHGKFRGYRDAMTGSYSKYEYGLAALAERHLQITLDKETHRLHFGELRTVPVSQWPAGAAEYAISDAVMTFKIWQIQEDGFSHLLADQYRQARAALGLHLISCWGIRTNADKIVEFTGTVEGLFEEAVEHCTREGLVRGDGTRDTKKARQHMLDVLEELDAPINRTKSYIPLRRKRDAGEELTKRNLKDLEDPLFGVSCDEEACTGTGDELLISYSRVSSLKTVVQDQIPALWNGTTGPIQPRFDSLVETGRTSCKGYSDEQPTNGYQMHNVRRLPGIRECFTARPGTVYADADYSGLELFTWAQVCLWALGESRLGQALNTGEDAHLILGAELLSCTYEEALARYNEGDEEASEARQFAKIGNFGFMGGMQPPTFRSWARQQFSVKFSEEFSEQIHAAWHTAWPEAQRYFIWIKALCDTGGGYATVNQFLSERTRGLIPFTVVANTFFQGLGADIAKEALFQIQEECYCVPGSALYGSRMVNFVHDEYMLEVPEEIHAANEAADRMVAIMVEVAQKWLPDLNPGAEVALMKHWSKKAKPVRNAEGLLIPWEEKEQAA</sequence>
<dbReference type="GO" id="GO:0003887">
    <property type="term" value="F:DNA-directed DNA polymerase activity"/>
    <property type="evidence" value="ECO:0007669"/>
    <property type="project" value="InterPro"/>
</dbReference>
<dbReference type="GO" id="GO:0006302">
    <property type="term" value="P:double-strand break repair"/>
    <property type="evidence" value="ECO:0007669"/>
    <property type="project" value="TreeGrafter"/>
</dbReference>
<accession>A0A0F9TM09</accession>
<dbReference type="Gene3D" id="3.30.420.10">
    <property type="entry name" value="Ribonuclease H-like superfamily/Ribonuclease H"/>
    <property type="match status" value="1"/>
</dbReference>
<dbReference type="SUPFAM" id="SSF53098">
    <property type="entry name" value="Ribonuclease H-like"/>
    <property type="match status" value="1"/>
</dbReference>
<dbReference type="SMART" id="SM00482">
    <property type="entry name" value="POLAc"/>
    <property type="match status" value="1"/>
</dbReference>
<dbReference type="PANTHER" id="PTHR10133">
    <property type="entry name" value="DNA POLYMERASE I"/>
    <property type="match status" value="1"/>
</dbReference>
<dbReference type="Pfam" id="PF00476">
    <property type="entry name" value="DNA_pol_A"/>
    <property type="match status" value="1"/>
</dbReference>
<dbReference type="GO" id="GO:0003677">
    <property type="term" value="F:DNA binding"/>
    <property type="evidence" value="ECO:0007669"/>
    <property type="project" value="InterPro"/>
</dbReference>
<proteinExistence type="predicted"/>
<dbReference type="PANTHER" id="PTHR10133:SF62">
    <property type="entry name" value="DNA POLYMERASE THETA"/>
    <property type="match status" value="1"/>
</dbReference>